<keyword evidence="13 21" id="KW-1133">Transmembrane helix</keyword>
<dbReference type="FunFam" id="2.90.10.10:FF:000016">
    <property type="entry name" value="G-type lectin S-receptor-like serine/threonine-protein kinase"/>
    <property type="match status" value="1"/>
</dbReference>
<dbReference type="SUPFAM" id="SSF51110">
    <property type="entry name" value="alpha-D-mannose-specific plant lectins"/>
    <property type="match status" value="1"/>
</dbReference>
<evidence type="ECO:0000313" key="25">
    <source>
        <dbReference type="Proteomes" id="UP000825729"/>
    </source>
</evidence>
<comment type="catalytic activity">
    <reaction evidence="18">
        <text>L-threonyl-[protein] + ATP = O-phospho-L-threonyl-[protein] + ADP + H(+)</text>
        <dbReference type="Rhea" id="RHEA:46608"/>
        <dbReference type="Rhea" id="RHEA-COMP:11060"/>
        <dbReference type="Rhea" id="RHEA-COMP:11605"/>
        <dbReference type="ChEBI" id="CHEBI:15378"/>
        <dbReference type="ChEBI" id="CHEBI:30013"/>
        <dbReference type="ChEBI" id="CHEBI:30616"/>
        <dbReference type="ChEBI" id="CHEBI:61977"/>
        <dbReference type="ChEBI" id="CHEBI:456216"/>
        <dbReference type="EC" id="2.7.11.1"/>
    </reaction>
</comment>
<dbReference type="FunFam" id="2.90.10.10:FF:000025">
    <property type="entry name" value="G-type lectin S-receptor-like serine/threonine-protein kinase"/>
    <property type="match status" value="1"/>
</dbReference>
<feature type="transmembrane region" description="Helical" evidence="21">
    <location>
        <begin position="427"/>
        <end position="452"/>
    </location>
</feature>
<keyword evidence="4" id="KW-0723">Serine/threonine-protein kinase</keyword>
<keyword evidence="11" id="KW-0418">Kinase</keyword>
<dbReference type="Pfam" id="PF00954">
    <property type="entry name" value="S_locus_glycop"/>
    <property type="match status" value="1"/>
</dbReference>
<name>A0AAV7E598_ARIFI</name>
<evidence type="ECO:0000256" key="21">
    <source>
        <dbReference type="SAM" id="Phobius"/>
    </source>
</evidence>
<evidence type="ECO:0000256" key="18">
    <source>
        <dbReference type="ARBA" id="ARBA00047899"/>
    </source>
</evidence>
<keyword evidence="3" id="KW-1003">Cell membrane</keyword>
<keyword evidence="17" id="KW-0325">Glycoprotein</keyword>
<sequence length="617" mass="66989">MGFRPGGCGFLCFVLLLSFHFYWVSAAVSKGSTLRPTDPNPFWESPNGTFALGFLPSAQSSSSYVFSVAYSTTPIWVPTETVVDRSATFHFADDGNLRLLNGSGFAVWESKTSNIGITTAVLDDSGNLALKNASSFTLWQSFDHPTDTILQSQNFTRSMVLRSRPYSFSLASSGNLTLTWNSRTLYWNRGLNSTIDSNRSLVSPSLTLQPVGLLYLYDSSLSSEVNLAYCSNYGEYGDFIRFLRLDSDGNLRAYSAERGDNSPAVQWSAVSDQCEVFGWCGNMGICTYNDSSPVCKCPSQNFEFTDPNDPRQGCKRKQEIDDCPGSSTMLALENTEFLTYPPDTTTQVYFAGSTACRSNCLIGPCIASTSLADGTGMCYLKISGFVSGYQSPSIPSTSFVKVCPPAISNNSPASGSQDKNKSSKLEAWLVALVVLATILSLVIIEFGLWWWFCRNNTKFGGLSAQYALLDGRRNFDISMETGGKKFSVWAYEEFDKGNMGSILDPRLADQEVDMDELGRAVQVSFWCIQEQPSQRPSMGKVVQMLEGIMLIEKPPAPKATESSIGSVSASASGSVGALSTFAASAPVPSSTSSAQVVGWSSHSGRNMDNSSSLRRTG</sequence>
<dbReference type="Proteomes" id="UP000825729">
    <property type="component" value="Unassembled WGS sequence"/>
</dbReference>
<evidence type="ECO:0000256" key="5">
    <source>
        <dbReference type="ARBA" id="ARBA00022679"/>
    </source>
</evidence>
<keyword evidence="9" id="KW-0677">Repeat</keyword>
<organism evidence="24 25">
    <name type="scientific">Aristolochia fimbriata</name>
    <name type="common">White veined hardy Dutchman's pipe vine</name>
    <dbReference type="NCBI Taxonomy" id="158543"/>
    <lineage>
        <taxon>Eukaryota</taxon>
        <taxon>Viridiplantae</taxon>
        <taxon>Streptophyta</taxon>
        <taxon>Embryophyta</taxon>
        <taxon>Tracheophyta</taxon>
        <taxon>Spermatophyta</taxon>
        <taxon>Magnoliopsida</taxon>
        <taxon>Magnoliidae</taxon>
        <taxon>Piperales</taxon>
        <taxon>Aristolochiaceae</taxon>
        <taxon>Aristolochia</taxon>
    </lineage>
</organism>
<dbReference type="GO" id="GO:0005886">
    <property type="term" value="C:plasma membrane"/>
    <property type="evidence" value="ECO:0007669"/>
    <property type="project" value="UniProtKB-SubCell"/>
</dbReference>
<evidence type="ECO:0000313" key="24">
    <source>
        <dbReference type="EMBL" id="KAG9443974.1"/>
    </source>
</evidence>
<keyword evidence="14 21" id="KW-0472">Membrane</keyword>
<keyword evidence="15" id="KW-1015">Disulfide bond</keyword>
<keyword evidence="8" id="KW-0430">Lectin</keyword>
<evidence type="ECO:0000256" key="14">
    <source>
        <dbReference type="ARBA" id="ARBA00023136"/>
    </source>
</evidence>
<dbReference type="InterPro" id="IPR036426">
    <property type="entry name" value="Bulb-type_lectin_dom_sf"/>
</dbReference>
<evidence type="ECO:0000256" key="6">
    <source>
        <dbReference type="ARBA" id="ARBA00022692"/>
    </source>
</evidence>
<dbReference type="InterPro" id="IPR000858">
    <property type="entry name" value="S_locus_glycoprot_dom"/>
</dbReference>
<reference evidence="24 25" key="1">
    <citation type="submission" date="2021-07" db="EMBL/GenBank/DDBJ databases">
        <title>The Aristolochia fimbriata genome: insights into angiosperm evolution, floral development and chemical biosynthesis.</title>
        <authorList>
            <person name="Jiao Y."/>
        </authorList>
    </citation>
    <scope>NUCLEOTIDE SEQUENCE [LARGE SCALE GENOMIC DNA]</scope>
    <source>
        <strain evidence="24">IBCAS-2021</strain>
        <tissue evidence="24">Leaf</tissue>
    </source>
</reference>
<evidence type="ECO:0000256" key="3">
    <source>
        <dbReference type="ARBA" id="ARBA00022475"/>
    </source>
</evidence>
<evidence type="ECO:0000256" key="12">
    <source>
        <dbReference type="ARBA" id="ARBA00022840"/>
    </source>
</evidence>
<feature type="domain" description="Bulb-type lectin" evidence="23">
    <location>
        <begin position="25"/>
        <end position="143"/>
    </location>
</feature>
<evidence type="ECO:0000256" key="11">
    <source>
        <dbReference type="ARBA" id="ARBA00022777"/>
    </source>
</evidence>
<gene>
    <name evidence="24" type="ORF">H6P81_015314</name>
</gene>
<evidence type="ECO:0000256" key="7">
    <source>
        <dbReference type="ARBA" id="ARBA00022729"/>
    </source>
</evidence>
<feature type="signal peptide" evidence="22">
    <location>
        <begin position="1"/>
        <end position="26"/>
    </location>
</feature>
<evidence type="ECO:0000256" key="16">
    <source>
        <dbReference type="ARBA" id="ARBA00023170"/>
    </source>
</evidence>
<feature type="compositionally biased region" description="Low complexity" evidence="20">
    <location>
        <begin position="582"/>
        <end position="594"/>
    </location>
</feature>
<dbReference type="GO" id="GO:0030246">
    <property type="term" value="F:carbohydrate binding"/>
    <property type="evidence" value="ECO:0007669"/>
    <property type="project" value="UniProtKB-KW"/>
</dbReference>
<proteinExistence type="predicted"/>
<dbReference type="GO" id="GO:0048544">
    <property type="term" value="P:recognition of pollen"/>
    <property type="evidence" value="ECO:0007669"/>
    <property type="project" value="InterPro"/>
</dbReference>
<accession>A0AAV7E598</accession>
<keyword evidence="12" id="KW-0067">ATP-binding</keyword>
<keyword evidence="10" id="KW-0547">Nucleotide-binding</keyword>
<comment type="caution">
    <text evidence="24">The sequence shown here is derived from an EMBL/GenBank/DDBJ whole genome shotgun (WGS) entry which is preliminary data.</text>
</comment>
<evidence type="ECO:0000256" key="9">
    <source>
        <dbReference type="ARBA" id="ARBA00022737"/>
    </source>
</evidence>
<evidence type="ECO:0000259" key="23">
    <source>
        <dbReference type="PROSITE" id="PS50927"/>
    </source>
</evidence>
<comment type="subcellular location">
    <subcellularLocation>
        <location evidence="1">Cell membrane</location>
        <topology evidence="1">Single-pass type I membrane protein</topology>
    </subcellularLocation>
</comment>
<keyword evidence="16" id="KW-0675">Receptor</keyword>
<dbReference type="GO" id="GO:0004674">
    <property type="term" value="F:protein serine/threonine kinase activity"/>
    <property type="evidence" value="ECO:0007669"/>
    <property type="project" value="UniProtKB-KW"/>
</dbReference>
<evidence type="ECO:0000256" key="17">
    <source>
        <dbReference type="ARBA" id="ARBA00023180"/>
    </source>
</evidence>
<dbReference type="PROSITE" id="PS50927">
    <property type="entry name" value="BULB_LECTIN"/>
    <property type="match status" value="1"/>
</dbReference>
<feature type="chain" id="PRO_5043955863" description="non-specific serine/threonine protein kinase" evidence="22">
    <location>
        <begin position="27"/>
        <end position="617"/>
    </location>
</feature>
<evidence type="ECO:0000256" key="1">
    <source>
        <dbReference type="ARBA" id="ARBA00004251"/>
    </source>
</evidence>
<dbReference type="CDD" id="cd00053">
    <property type="entry name" value="EGF"/>
    <property type="match status" value="1"/>
</dbReference>
<dbReference type="Gene3D" id="2.90.10.10">
    <property type="entry name" value="Bulb-type lectin domain"/>
    <property type="match status" value="2"/>
</dbReference>
<keyword evidence="7 22" id="KW-0732">Signal</keyword>
<dbReference type="EMBL" id="JAINDJ010000006">
    <property type="protein sequence ID" value="KAG9443974.1"/>
    <property type="molecule type" value="Genomic_DNA"/>
</dbReference>
<feature type="compositionally biased region" description="Polar residues" evidence="20">
    <location>
        <begin position="598"/>
        <end position="617"/>
    </location>
</feature>
<evidence type="ECO:0000256" key="15">
    <source>
        <dbReference type="ARBA" id="ARBA00023157"/>
    </source>
</evidence>
<evidence type="ECO:0000256" key="4">
    <source>
        <dbReference type="ARBA" id="ARBA00022527"/>
    </source>
</evidence>
<evidence type="ECO:0000256" key="13">
    <source>
        <dbReference type="ARBA" id="ARBA00022989"/>
    </source>
</evidence>
<keyword evidence="6 21" id="KW-0812">Transmembrane</keyword>
<dbReference type="Gene3D" id="1.10.510.10">
    <property type="entry name" value="Transferase(Phosphotransferase) domain 1"/>
    <property type="match status" value="1"/>
</dbReference>
<feature type="region of interest" description="Disordered" evidence="20">
    <location>
        <begin position="582"/>
        <end position="617"/>
    </location>
</feature>
<dbReference type="PANTHER" id="PTHR47974:SF9">
    <property type="entry name" value="RECEPTOR-LIKE SERINE_THREONINE-PROTEIN KINASE"/>
    <property type="match status" value="1"/>
</dbReference>
<dbReference type="PANTHER" id="PTHR47974">
    <property type="entry name" value="OS07G0415500 PROTEIN"/>
    <property type="match status" value="1"/>
</dbReference>
<evidence type="ECO:0000256" key="19">
    <source>
        <dbReference type="ARBA" id="ARBA00048679"/>
    </source>
</evidence>
<keyword evidence="5" id="KW-0808">Transferase</keyword>
<comment type="catalytic activity">
    <reaction evidence="19">
        <text>L-seryl-[protein] + ATP = O-phospho-L-seryl-[protein] + ADP + H(+)</text>
        <dbReference type="Rhea" id="RHEA:17989"/>
        <dbReference type="Rhea" id="RHEA-COMP:9863"/>
        <dbReference type="Rhea" id="RHEA-COMP:11604"/>
        <dbReference type="ChEBI" id="CHEBI:15378"/>
        <dbReference type="ChEBI" id="CHEBI:29999"/>
        <dbReference type="ChEBI" id="CHEBI:30616"/>
        <dbReference type="ChEBI" id="CHEBI:83421"/>
        <dbReference type="ChEBI" id="CHEBI:456216"/>
        <dbReference type="EC" id="2.7.11.1"/>
    </reaction>
</comment>
<dbReference type="GO" id="GO:0005524">
    <property type="term" value="F:ATP binding"/>
    <property type="evidence" value="ECO:0007669"/>
    <property type="project" value="UniProtKB-KW"/>
</dbReference>
<evidence type="ECO:0000256" key="20">
    <source>
        <dbReference type="SAM" id="MobiDB-lite"/>
    </source>
</evidence>
<evidence type="ECO:0000256" key="10">
    <source>
        <dbReference type="ARBA" id="ARBA00022741"/>
    </source>
</evidence>
<dbReference type="SMART" id="SM00108">
    <property type="entry name" value="B_lectin"/>
    <property type="match status" value="1"/>
</dbReference>
<dbReference type="CDD" id="cd00028">
    <property type="entry name" value="B_lectin"/>
    <property type="match status" value="1"/>
</dbReference>
<evidence type="ECO:0000256" key="8">
    <source>
        <dbReference type="ARBA" id="ARBA00022734"/>
    </source>
</evidence>
<evidence type="ECO:0000256" key="2">
    <source>
        <dbReference type="ARBA" id="ARBA00012513"/>
    </source>
</evidence>
<protein>
    <recommendedName>
        <fullName evidence="2">non-specific serine/threonine protein kinase</fullName>
        <ecNumber evidence="2">2.7.11.1</ecNumber>
    </recommendedName>
</protein>
<dbReference type="Pfam" id="PF01453">
    <property type="entry name" value="B_lectin"/>
    <property type="match status" value="1"/>
</dbReference>
<keyword evidence="25" id="KW-1185">Reference proteome</keyword>
<evidence type="ECO:0000256" key="22">
    <source>
        <dbReference type="SAM" id="SignalP"/>
    </source>
</evidence>
<dbReference type="EC" id="2.7.11.1" evidence="2"/>
<dbReference type="InterPro" id="IPR001480">
    <property type="entry name" value="Bulb-type_lectin_dom"/>
</dbReference>
<dbReference type="AlphaFoldDB" id="A0AAV7E598"/>